<dbReference type="InterPro" id="IPR027417">
    <property type="entry name" value="P-loop_NTPase"/>
</dbReference>
<comment type="subcellular location">
    <subcellularLocation>
        <location evidence="2 14 15">Cytoplasm</location>
    </subcellularLocation>
</comment>
<keyword evidence="9 14" id="KW-0547">Nucleotide-binding</keyword>
<keyword evidence="12 14" id="KW-0173">Coenzyme A biosynthesis</keyword>
<evidence type="ECO:0000313" key="18">
    <source>
        <dbReference type="Proteomes" id="UP000033695"/>
    </source>
</evidence>
<dbReference type="HOGENOM" id="CLU_053818_1_1_9"/>
<feature type="domain" description="Phosphoribulokinase/uridine kinase" evidence="16">
    <location>
        <begin position="85"/>
        <end position="233"/>
    </location>
</feature>
<comment type="catalytic activity">
    <reaction evidence="1 14 15">
        <text>(R)-pantothenate + ATP = (R)-4'-phosphopantothenate + ADP + H(+)</text>
        <dbReference type="Rhea" id="RHEA:16373"/>
        <dbReference type="ChEBI" id="CHEBI:10986"/>
        <dbReference type="ChEBI" id="CHEBI:15378"/>
        <dbReference type="ChEBI" id="CHEBI:29032"/>
        <dbReference type="ChEBI" id="CHEBI:30616"/>
        <dbReference type="ChEBI" id="CHEBI:456216"/>
        <dbReference type="EC" id="2.7.1.33"/>
    </reaction>
</comment>
<evidence type="ECO:0000256" key="8">
    <source>
        <dbReference type="ARBA" id="ARBA00022679"/>
    </source>
</evidence>
<dbReference type="Pfam" id="PF00485">
    <property type="entry name" value="PRK"/>
    <property type="match status" value="1"/>
</dbReference>
<dbReference type="GO" id="GO:0005737">
    <property type="term" value="C:cytoplasm"/>
    <property type="evidence" value="ECO:0007669"/>
    <property type="project" value="UniProtKB-SubCell"/>
</dbReference>
<dbReference type="Gene3D" id="3.40.50.300">
    <property type="entry name" value="P-loop containing nucleotide triphosphate hydrolases"/>
    <property type="match status" value="1"/>
</dbReference>
<comment type="pathway">
    <text evidence="3 14 15">Cofactor biosynthesis; coenzyme A biosynthesis; CoA from (R)-pantothenate: step 1/5.</text>
</comment>
<dbReference type="InterPro" id="IPR004566">
    <property type="entry name" value="PanK"/>
</dbReference>
<dbReference type="GO" id="GO:0005524">
    <property type="term" value="F:ATP binding"/>
    <property type="evidence" value="ECO:0007669"/>
    <property type="project" value="UniProtKB-UniRule"/>
</dbReference>
<evidence type="ECO:0000256" key="2">
    <source>
        <dbReference type="ARBA" id="ARBA00004496"/>
    </source>
</evidence>
<evidence type="ECO:0000256" key="4">
    <source>
        <dbReference type="ARBA" id="ARBA00006087"/>
    </source>
</evidence>
<keyword evidence="10 14" id="KW-0418">Kinase</keyword>
<evidence type="ECO:0000256" key="14">
    <source>
        <dbReference type="HAMAP-Rule" id="MF_00215"/>
    </source>
</evidence>
<dbReference type="SUPFAM" id="SSF52540">
    <property type="entry name" value="P-loop containing nucleoside triphosphate hydrolases"/>
    <property type="match status" value="1"/>
</dbReference>
<dbReference type="EC" id="2.7.1.33" evidence="5 14"/>
<reference evidence="17 18" key="1">
    <citation type="submission" date="2014-12" db="EMBL/GenBank/DDBJ databases">
        <title>Comparative genomics of the lactic acid bacteria isolated from the honey bee gut.</title>
        <authorList>
            <person name="Ellegaard K.M."/>
            <person name="Tamarit D."/>
            <person name="Javelind E."/>
            <person name="Olofsson T."/>
            <person name="Andersson S.G."/>
            <person name="Vasquez A."/>
        </authorList>
    </citation>
    <scope>NUCLEOTIDE SEQUENCE [LARGE SCALE GENOMIC DNA]</scope>
    <source>
        <strain evidence="17 18">Hon2</strain>
    </source>
</reference>
<name>A0A0F4KQM5_9LACO</name>
<dbReference type="OrthoDB" id="1550976at2"/>
<comment type="caution">
    <text evidence="17">The sequence shown here is derived from an EMBL/GenBank/DDBJ whole genome shotgun (WGS) entry which is preliminary data.</text>
</comment>
<dbReference type="PANTHER" id="PTHR10285">
    <property type="entry name" value="URIDINE KINASE"/>
    <property type="match status" value="1"/>
</dbReference>
<keyword evidence="18" id="KW-1185">Reference proteome</keyword>
<evidence type="ECO:0000256" key="9">
    <source>
        <dbReference type="ARBA" id="ARBA00022741"/>
    </source>
</evidence>
<sequence length="309" mass="36427">MQNFMNYNEYSRQEWSQFHGEYFNEIDDHDLEKIKSVDDQVSLADVREIYVPLRHLLHLYLHDYQHLTRAKADFLGVKPHKVPFIIGISGSVAVGKSTTARLLKVMLQRAYPHYNIEQITTDGFLYSNAELKKRGILNDKGFPWSYDNERLLLFLEQVKANRAPVEYPSYSHEIYDIVPQTTNVVADPDILIIEGINVLQLPDNQNIYVSDYFDFSIYVDANPKLIEQWYIHRFEGFLQAEIDHPDPNNYYYQFTQQPRAQVMKYAHQVWHDVNYKNLVEYIAPTINRADVILHKTKGHVINKVLLKKY</sequence>
<evidence type="ECO:0000256" key="7">
    <source>
        <dbReference type="ARBA" id="ARBA00022490"/>
    </source>
</evidence>
<evidence type="ECO:0000259" key="16">
    <source>
        <dbReference type="Pfam" id="PF00485"/>
    </source>
</evidence>
<organism evidence="17 18">
    <name type="scientific">Bombilactobacillus mellis</name>
    <dbReference type="NCBI Taxonomy" id="1218508"/>
    <lineage>
        <taxon>Bacteria</taxon>
        <taxon>Bacillati</taxon>
        <taxon>Bacillota</taxon>
        <taxon>Bacilli</taxon>
        <taxon>Lactobacillales</taxon>
        <taxon>Lactobacillaceae</taxon>
        <taxon>Bombilactobacillus</taxon>
    </lineage>
</organism>
<dbReference type="PATRIC" id="fig|1218508.4.peg.1370"/>
<evidence type="ECO:0000256" key="10">
    <source>
        <dbReference type="ARBA" id="ARBA00022777"/>
    </source>
</evidence>
<dbReference type="NCBIfam" id="TIGR00554">
    <property type="entry name" value="panK_bact"/>
    <property type="match status" value="1"/>
</dbReference>
<dbReference type="STRING" id="1218508.JG29_13780"/>
<evidence type="ECO:0000256" key="13">
    <source>
        <dbReference type="ARBA" id="ARBA00032866"/>
    </source>
</evidence>
<dbReference type="PIRSF" id="PIRSF000545">
    <property type="entry name" value="Pantothenate_kin"/>
    <property type="match status" value="1"/>
</dbReference>
<keyword evidence="11 14" id="KW-0067">ATP-binding</keyword>
<gene>
    <name evidence="14 17" type="primary">coaA</name>
    <name evidence="17" type="ORF">JG29_13780</name>
</gene>
<feature type="binding site" evidence="14">
    <location>
        <begin position="90"/>
        <end position="97"/>
    </location>
    <ligand>
        <name>ATP</name>
        <dbReference type="ChEBI" id="CHEBI:30616"/>
    </ligand>
</feature>
<protein>
    <recommendedName>
        <fullName evidence="6 14">Pantothenate kinase</fullName>
        <ecNumber evidence="5 14">2.7.1.33</ecNumber>
    </recommendedName>
    <alternativeName>
        <fullName evidence="13 14">Pantothenic acid kinase</fullName>
    </alternativeName>
</protein>
<dbReference type="CDD" id="cd02025">
    <property type="entry name" value="PanK"/>
    <property type="match status" value="1"/>
</dbReference>
<dbReference type="Proteomes" id="UP000033695">
    <property type="component" value="Unassembled WGS sequence"/>
</dbReference>
<dbReference type="GO" id="GO:0004594">
    <property type="term" value="F:pantothenate kinase activity"/>
    <property type="evidence" value="ECO:0007669"/>
    <property type="project" value="UniProtKB-UniRule"/>
</dbReference>
<evidence type="ECO:0000256" key="3">
    <source>
        <dbReference type="ARBA" id="ARBA00005225"/>
    </source>
</evidence>
<evidence type="ECO:0000256" key="5">
    <source>
        <dbReference type="ARBA" id="ARBA00012102"/>
    </source>
</evidence>
<evidence type="ECO:0000256" key="15">
    <source>
        <dbReference type="RuleBase" id="RU003530"/>
    </source>
</evidence>
<dbReference type="UniPathway" id="UPA00241">
    <property type="reaction ID" value="UER00352"/>
</dbReference>
<dbReference type="GO" id="GO:0015937">
    <property type="term" value="P:coenzyme A biosynthetic process"/>
    <property type="evidence" value="ECO:0007669"/>
    <property type="project" value="UniProtKB-UniRule"/>
</dbReference>
<keyword evidence="7 14" id="KW-0963">Cytoplasm</keyword>
<dbReference type="EMBL" id="JXBZ01000009">
    <property type="protein sequence ID" value="KJY48319.1"/>
    <property type="molecule type" value="Genomic_DNA"/>
</dbReference>
<dbReference type="InterPro" id="IPR006083">
    <property type="entry name" value="PRK/URK"/>
</dbReference>
<evidence type="ECO:0000256" key="6">
    <source>
        <dbReference type="ARBA" id="ARBA00015080"/>
    </source>
</evidence>
<keyword evidence="8 14" id="KW-0808">Transferase</keyword>
<dbReference type="RefSeq" id="WP_045923208.1">
    <property type="nucleotide sequence ID" value="NZ_JBHTHW010000005.1"/>
</dbReference>
<proteinExistence type="inferred from homology"/>
<evidence type="ECO:0000256" key="1">
    <source>
        <dbReference type="ARBA" id="ARBA00001206"/>
    </source>
</evidence>
<evidence type="ECO:0000313" key="17">
    <source>
        <dbReference type="EMBL" id="KJY48319.1"/>
    </source>
</evidence>
<dbReference type="AlphaFoldDB" id="A0A0F4KQM5"/>
<comment type="similarity">
    <text evidence="4 14 15">Belongs to the prokaryotic pantothenate kinase family.</text>
</comment>
<dbReference type="HAMAP" id="MF_00215">
    <property type="entry name" value="Pantothen_kinase_1"/>
    <property type="match status" value="1"/>
</dbReference>
<evidence type="ECO:0000256" key="11">
    <source>
        <dbReference type="ARBA" id="ARBA00022840"/>
    </source>
</evidence>
<accession>A0A0F4KQM5</accession>
<evidence type="ECO:0000256" key="12">
    <source>
        <dbReference type="ARBA" id="ARBA00022993"/>
    </source>
</evidence>